<keyword evidence="6" id="KW-1185">Reference proteome</keyword>
<feature type="DNA-binding region" description="H-T-H motif" evidence="2">
    <location>
        <begin position="60"/>
        <end position="79"/>
    </location>
</feature>
<evidence type="ECO:0000313" key="6">
    <source>
        <dbReference type="Proteomes" id="UP001314635"/>
    </source>
</evidence>
<dbReference type="PANTHER" id="PTHR30055:SF146">
    <property type="entry name" value="HTH-TYPE TRANSCRIPTIONAL DUAL REGULATOR CECR"/>
    <property type="match status" value="1"/>
</dbReference>
<proteinExistence type="predicted"/>
<dbReference type="PROSITE" id="PS01081">
    <property type="entry name" value="HTH_TETR_1"/>
    <property type="match status" value="1"/>
</dbReference>
<dbReference type="Pfam" id="PF14246">
    <property type="entry name" value="TetR_C_7"/>
    <property type="match status" value="1"/>
</dbReference>
<dbReference type="RefSeq" id="WP_172236826.1">
    <property type="nucleotide sequence ID" value="NZ_JABFDP010000012.1"/>
</dbReference>
<dbReference type="InterPro" id="IPR039536">
    <property type="entry name" value="TetR_C_Proteobacteria"/>
</dbReference>
<protein>
    <submittedName>
        <fullName evidence="5">TetR/AcrR family transcriptional regulator</fullName>
    </submittedName>
</protein>
<dbReference type="Pfam" id="PF00440">
    <property type="entry name" value="TetR_N"/>
    <property type="match status" value="1"/>
</dbReference>
<evidence type="ECO:0000259" key="4">
    <source>
        <dbReference type="PROSITE" id="PS50977"/>
    </source>
</evidence>
<feature type="region of interest" description="Disordered" evidence="3">
    <location>
        <begin position="231"/>
        <end position="257"/>
    </location>
</feature>
<evidence type="ECO:0000256" key="2">
    <source>
        <dbReference type="PROSITE-ProRule" id="PRU00335"/>
    </source>
</evidence>
<name>A0ABS5G6K4_9BRAD</name>
<dbReference type="InterPro" id="IPR023772">
    <property type="entry name" value="DNA-bd_HTH_TetR-type_CS"/>
</dbReference>
<dbReference type="SUPFAM" id="SSF48498">
    <property type="entry name" value="Tetracyclin repressor-like, C-terminal domain"/>
    <property type="match status" value="1"/>
</dbReference>
<dbReference type="EMBL" id="JAFCLK010000012">
    <property type="protein sequence ID" value="MBR1136954.1"/>
    <property type="molecule type" value="Genomic_DNA"/>
</dbReference>
<accession>A0ABS5G6K4</accession>
<comment type="caution">
    <text evidence="5">The sequence shown here is derived from an EMBL/GenBank/DDBJ whole genome shotgun (WGS) entry which is preliminary data.</text>
</comment>
<organism evidence="5 6">
    <name type="scientific">Bradyrhizobium denitrificans</name>
    <dbReference type="NCBI Taxonomy" id="2734912"/>
    <lineage>
        <taxon>Bacteria</taxon>
        <taxon>Pseudomonadati</taxon>
        <taxon>Pseudomonadota</taxon>
        <taxon>Alphaproteobacteria</taxon>
        <taxon>Hyphomicrobiales</taxon>
        <taxon>Nitrobacteraceae</taxon>
        <taxon>Bradyrhizobium</taxon>
    </lineage>
</organism>
<evidence type="ECO:0000313" key="5">
    <source>
        <dbReference type="EMBL" id="MBR1136954.1"/>
    </source>
</evidence>
<dbReference type="Proteomes" id="UP001314635">
    <property type="component" value="Unassembled WGS sequence"/>
</dbReference>
<dbReference type="SUPFAM" id="SSF46689">
    <property type="entry name" value="Homeodomain-like"/>
    <property type="match status" value="1"/>
</dbReference>
<evidence type="ECO:0000256" key="3">
    <source>
        <dbReference type="SAM" id="MobiDB-lite"/>
    </source>
</evidence>
<dbReference type="PANTHER" id="PTHR30055">
    <property type="entry name" value="HTH-TYPE TRANSCRIPTIONAL REGULATOR RUTR"/>
    <property type="match status" value="1"/>
</dbReference>
<dbReference type="InterPro" id="IPR001647">
    <property type="entry name" value="HTH_TetR"/>
</dbReference>
<reference evidence="6" key="1">
    <citation type="journal article" date="2021" name="ISME J.">
        <title>Evolutionary origin and ecological implication of a unique nif island in free-living Bradyrhizobium lineages.</title>
        <authorList>
            <person name="Tao J."/>
        </authorList>
    </citation>
    <scope>NUCLEOTIDE SEQUENCE [LARGE SCALE GENOMIC DNA]</scope>
    <source>
        <strain evidence="6">SZCCT0094</strain>
    </source>
</reference>
<dbReference type="InterPro" id="IPR009057">
    <property type="entry name" value="Homeodomain-like_sf"/>
</dbReference>
<sequence>MLCMSCLSQVTLMLGGRMTSSSNPGLSRVVTDAGRTERKHTQIVDSARTLFLESGFDTTSVDAIARHAGVSKATLYAHFTDKDALLLALVEEDCERRRDPLWMPHDRTIDLERDLREIGQRFLSIFLDDQALAMHRLIMSCAARYPAIAEAFMRAGPDRCDAEVAAFLRAAKAEGLIDVPNVRLAATQFLMLIQGRLPLTWALSLQAPSAAESRAQLEGGIKVFIAAYGRKAGPTRQARPVTKTASKRARAPASRRP</sequence>
<evidence type="ECO:0000256" key="1">
    <source>
        <dbReference type="ARBA" id="ARBA00023125"/>
    </source>
</evidence>
<feature type="domain" description="HTH tetR-type" evidence="4">
    <location>
        <begin position="37"/>
        <end position="97"/>
    </location>
</feature>
<keyword evidence="1 2" id="KW-0238">DNA-binding</keyword>
<dbReference type="PRINTS" id="PR00455">
    <property type="entry name" value="HTHTETR"/>
</dbReference>
<dbReference type="Gene3D" id="1.10.357.10">
    <property type="entry name" value="Tetracycline Repressor, domain 2"/>
    <property type="match status" value="1"/>
</dbReference>
<gene>
    <name evidence="5" type="ORF">JQ619_14365</name>
</gene>
<feature type="compositionally biased region" description="Basic residues" evidence="3">
    <location>
        <begin position="245"/>
        <end position="257"/>
    </location>
</feature>
<dbReference type="InterPro" id="IPR036271">
    <property type="entry name" value="Tet_transcr_reg_TetR-rel_C_sf"/>
</dbReference>
<dbReference type="InterPro" id="IPR050109">
    <property type="entry name" value="HTH-type_TetR-like_transc_reg"/>
</dbReference>
<dbReference type="PROSITE" id="PS50977">
    <property type="entry name" value="HTH_TETR_2"/>
    <property type="match status" value="1"/>
</dbReference>